<dbReference type="RefSeq" id="WP_338250784.1">
    <property type="nucleotide sequence ID" value="NZ_BSRI01000001.1"/>
</dbReference>
<comment type="caution">
    <text evidence="3">The sequence shown here is derived from an EMBL/GenBank/DDBJ whole genome shotgun (WGS) entry which is preliminary data.</text>
</comment>
<dbReference type="InterPro" id="IPR003869">
    <property type="entry name" value="Polysac_CapD-like"/>
</dbReference>
<dbReference type="SUPFAM" id="SSF51735">
    <property type="entry name" value="NAD(P)-binding Rossmann-fold domains"/>
    <property type="match status" value="1"/>
</dbReference>
<organism evidence="3 4">
    <name type="scientific">Dictyobacter halimunensis</name>
    <dbReference type="NCBI Taxonomy" id="3026934"/>
    <lineage>
        <taxon>Bacteria</taxon>
        <taxon>Bacillati</taxon>
        <taxon>Chloroflexota</taxon>
        <taxon>Ktedonobacteria</taxon>
        <taxon>Ktedonobacterales</taxon>
        <taxon>Dictyobacteraceae</taxon>
        <taxon>Dictyobacter</taxon>
    </lineage>
</organism>
<name>A0ABQ6FQF3_9CHLR</name>
<sequence length="272" mass="30135">MKKDFTFPHEGMLHRGQGHGNTIDLSALLDREVLSLNTQASFTFIKDRIILVTGAAGSIGSELCRQLLDHQPALVIGLDSNETGLFDLAESLGPHPNGHHFLPNIGDITDKPGMEHLFSQIRPHIVFHIAAYKHVPLLERHPKQAIRTNVLGTYYLCLLALKYAVANFIFISTDKATRPACVMGASKRFGEFVIRSLAGTSTSETCFCAVRFGNVLGTRGSVVPTFIRQIEQGGACNHHRPSGYSLLYDLHRSLWYGYSYRVAGRVRQHLPA</sequence>
<reference evidence="3 4" key="1">
    <citation type="submission" date="2023-02" db="EMBL/GenBank/DDBJ databases">
        <title>Dictyobacter halimunensis sp. nov., a new member of the class Ktedonobacteria from forest soil in a geothermal area.</title>
        <authorList>
            <person name="Rachmania M.K."/>
            <person name="Ningsih F."/>
            <person name="Sakai Y."/>
            <person name="Yabe S."/>
            <person name="Yokota A."/>
            <person name="Sjamsuridzal W."/>
        </authorList>
    </citation>
    <scope>NUCLEOTIDE SEQUENCE [LARGE SCALE GENOMIC DNA]</scope>
    <source>
        <strain evidence="3 4">S3.2.2.5</strain>
    </source>
</reference>
<feature type="domain" description="Polysaccharide biosynthesis protein CapD-like" evidence="2">
    <location>
        <begin position="50"/>
        <end position="235"/>
    </location>
</feature>
<evidence type="ECO:0000313" key="4">
    <source>
        <dbReference type="Proteomes" id="UP001344906"/>
    </source>
</evidence>
<dbReference type="Gene3D" id="3.40.50.720">
    <property type="entry name" value="NAD(P)-binding Rossmann-like Domain"/>
    <property type="match status" value="1"/>
</dbReference>
<dbReference type="PANTHER" id="PTHR43318:SF1">
    <property type="entry name" value="POLYSACCHARIDE BIOSYNTHESIS PROTEIN EPSC-RELATED"/>
    <property type="match status" value="1"/>
</dbReference>
<dbReference type="EMBL" id="BSRI01000001">
    <property type="protein sequence ID" value="GLV55962.1"/>
    <property type="molecule type" value="Genomic_DNA"/>
</dbReference>
<dbReference type="Pfam" id="PF02719">
    <property type="entry name" value="Polysacc_synt_2"/>
    <property type="match status" value="1"/>
</dbReference>
<accession>A0ABQ6FQF3</accession>
<dbReference type="InterPro" id="IPR036291">
    <property type="entry name" value="NAD(P)-bd_dom_sf"/>
</dbReference>
<keyword evidence="4" id="KW-1185">Reference proteome</keyword>
<evidence type="ECO:0000256" key="1">
    <source>
        <dbReference type="ARBA" id="ARBA00007430"/>
    </source>
</evidence>
<dbReference type="InterPro" id="IPR051203">
    <property type="entry name" value="Polysaccharide_Synthase-Rel"/>
</dbReference>
<comment type="similarity">
    <text evidence="1">Belongs to the polysaccharide synthase family.</text>
</comment>
<dbReference type="Proteomes" id="UP001344906">
    <property type="component" value="Unassembled WGS sequence"/>
</dbReference>
<gene>
    <name evidence="3" type="ORF">KDH_28060</name>
</gene>
<proteinExistence type="inferred from homology"/>
<evidence type="ECO:0000313" key="3">
    <source>
        <dbReference type="EMBL" id="GLV55962.1"/>
    </source>
</evidence>
<dbReference type="PANTHER" id="PTHR43318">
    <property type="entry name" value="UDP-N-ACETYLGLUCOSAMINE 4,6-DEHYDRATASE"/>
    <property type="match status" value="1"/>
</dbReference>
<protein>
    <recommendedName>
        <fullName evidence="2">Polysaccharide biosynthesis protein CapD-like domain-containing protein</fullName>
    </recommendedName>
</protein>
<evidence type="ECO:0000259" key="2">
    <source>
        <dbReference type="Pfam" id="PF02719"/>
    </source>
</evidence>